<keyword evidence="3" id="KW-0808">Transferase</keyword>
<proteinExistence type="inferred from homology"/>
<evidence type="ECO:0000313" key="4">
    <source>
        <dbReference type="Proteomes" id="UP000323732"/>
    </source>
</evidence>
<comment type="similarity">
    <text evidence="1">Belongs to the pseudomonas-type ThrB family.</text>
</comment>
<organism evidence="3 4">
    <name type="scientific">Bacillus infantis</name>
    <dbReference type="NCBI Taxonomy" id="324767"/>
    <lineage>
        <taxon>Bacteria</taxon>
        <taxon>Bacillati</taxon>
        <taxon>Bacillota</taxon>
        <taxon>Bacilli</taxon>
        <taxon>Bacillales</taxon>
        <taxon>Bacillaceae</taxon>
        <taxon>Bacillus</taxon>
    </lineage>
</organism>
<dbReference type="Proteomes" id="UP000323732">
    <property type="component" value="Unassembled WGS sequence"/>
</dbReference>
<gene>
    <name evidence="3" type="ORF">FZD47_14805</name>
</gene>
<dbReference type="GO" id="GO:0009088">
    <property type="term" value="P:threonine biosynthetic process"/>
    <property type="evidence" value="ECO:0007669"/>
    <property type="project" value="TreeGrafter"/>
</dbReference>
<feature type="domain" description="Aminoglycoside phosphotransferase" evidence="2">
    <location>
        <begin position="37"/>
        <end position="279"/>
    </location>
</feature>
<dbReference type="PANTHER" id="PTHR21064:SF6">
    <property type="entry name" value="AMINOGLYCOSIDE PHOSPHOTRANSFERASE DOMAIN-CONTAINING PROTEIN"/>
    <property type="match status" value="1"/>
</dbReference>
<comment type="caution">
    <text evidence="3">The sequence shown here is derived from an EMBL/GenBank/DDBJ whole genome shotgun (WGS) entry which is preliminary data.</text>
</comment>
<reference evidence="3 4" key="1">
    <citation type="submission" date="2019-08" db="EMBL/GenBank/DDBJ databases">
        <title>Bacillus genomes from the desert of Cuatro Cienegas, Coahuila.</title>
        <authorList>
            <person name="Olmedo-Alvarez G."/>
        </authorList>
    </citation>
    <scope>NUCLEOTIDE SEQUENCE [LARGE SCALE GENOMIC DNA]</scope>
    <source>
        <strain evidence="3 4">CH37_1T</strain>
    </source>
</reference>
<sequence>MSFLEANMEKYIQELLDGSSILKDMKNTYGLEEDCRLLGDFENFVYEVNKGGTPYILRLTHQSHRSFHNIAAEIDWLSHLFSEGIQVPEVMMASGERIITAGCRDGSSFYACLFSKAPGRPIKVTDREFDKDLFRSWGRIIAQMHEATANYKANAEIGARPGWDEEDVLFPERYVPAEGHARIIANSRELISRIKTLPAGKDSFGLVHTDLHSGNFFFDGKKVYPFDFDDCAYHWFASDIAIPVYYSVLYRCKNGTQQEKNAFAAGFLKEFASGYEEIRQLPPGWLDQLPLFLKLRDVVLYTVLHKKIAPEDRSTGLLSMMADLKGRIEDKQPIFTLE</sequence>
<dbReference type="EMBL" id="VTES01000004">
    <property type="protein sequence ID" value="TYS62935.1"/>
    <property type="molecule type" value="Genomic_DNA"/>
</dbReference>
<accession>A0A5D4SHM7</accession>
<dbReference type="InterPro" id="IPR050249">
    <property type="entry name" value="Pseudomonas-type_ThrB"/>
</dbReference>
<dbReference type="InterPro" id="IPR002575">
    <property type="entry name" value="Aminoglycoside_PTrfase"/>
</dbReference>
<dbReference type="InterPro" id="IPR011009">
    <property type="entry name" value="Kinase-like_dom_sf"/>
</dbReference>
<dbReference type="GO" id="GO:0004413">
    <property type="term" value="F:homoserine kinase activity"/>
    <property type="evidence" value="ECO:0007669"/>
    <property type="project" value="TreeGrafter"/>
</dbReference>
<evidence type="ECO:0000256" key="1">
    <source>
        <dbReference type="ARBA" id="ARBA00038240"/>
    </source>
</evidence>
<dbReference type="AlphaFoldDB" id="A0A5D4SHM7"/>
<dbReference type="Pfam" id="PF01636">
    <property type="entry name" value="APH"/>
    <property type="match status" value="1"/>
</dbReference>
<dbReference type="PANTHER" id="PTHR21064">
    <property type="entry name" value="AMINOGLYCOSIDE PHOSPHOTRANSFERASE DOMAIN-CONTAINING PROTEIN-RELATED"/>
    <property type="match status" value="1"/>
</dbReference>
<dbReference type="SUPFAM" id="SSF56112">
    <property type="entry name" value="Protein kinase-like (PK-like)"/>
    <property type="match status" value="1"/>
</dbReference>
<name>A0A5D4SHM7_9BACI</name>
<protein>
    <submittedName>
        <fullName evidence="3">Phosphotransferase</fullName>
    </submittedName>
</protein>
<dbReference type="Gene3D" id="3.90.1200.10">
    <property type="match status" value="1"/>
</dbReference>
<evidence type="ECO:0000259" key="2">
    <source>
        <dbReference type="Pfam" id="PF01636"/>
    </source>
</evidence>
<evidence type="ECO:0000313" key="3">
    <source>
        <dbReference type="EMBL" id="TYS62935.1"/>
    </source>
</evidence>